<dbReference type="InterPro" id="IPR010030">
    <property type="entry name" value="GULO_Plant"/>
</dbReference>
<feature type="region of interest" description="Disordered" evidence="11">
    <location>
        <begin position="638"/>
        <end position="658"/>
    </location>
</feature>
<dbReference type="GO" id="GO:0019853">
    <property type="term" value="P:L-ascorbic acid biosynthetic process"/>
    <property type="evidence" value="ECO:0007669"/>
    <property type="project" value="UniProtKB-KW"/>
</dbReference>
<comment type="catalytic activity">
    <reaction evidence="10">
        <text>L-gulono-1,4-lactone + O2 = L-ascorbate + H2O2 + H(+)</text>
        <dbReference type="Rhea" id="RHEA:32363"/>
        <dbReference type="ChEBI" id="CHEBI:15378"/>
        <dbReference type="ChEBI" id="CHEBI:15379"/>
        <dbReference type="ChEBI" id="CHEBI:16240"/>
        <dbReference type="ChEBI" id="CHEBI:17587"/>
        <dbReference type="ChEBI" id="CHEBI:38290"/>
        <dbReference type="EC" id="1.1.3.8"/>
    </reaction>
</comment>
<dbReference type="Pfam" id="PF04030">
    <property type="entry name" value="ALO"/>
    <property type="match status" value="1"/>
</dbReference>
<dbReference type="InterPro" id="IPR036318">
    <property type="entry name" value="FAD-bd_PCMH-like_sf"/>
</dbReference>
<dbReference type="PANTHER" id="PTHR13878">
    <property type="entry name" value="GULONOLACTONE OXIDASE"/>
    <property type="match status" value="1"/>
</dbReference>
<evidence type="ECO:0000256" key="11">
    <source>
        <dbReference type="SAM" id="MobiDB-lite"/>
    </source>
</evidence>
<feature type="chain" id="PRO_5036484797" description="L-gulonolactone oxidase" evidence="12">
    <location>
        <begin position="24"/>
        <end position="706"/>
    </location>
</feature>
<keyword evidence="7 12" id="KW-0732">Signal</keyword>
<accession>A0A8X7R0W8</accession>
<dbReference type="GO" id="GO:0050105">
    <property type="term" value="F:L-gulonolactone oxidase activity"/>
    <property type="evidence" value="ECO:0007669"/>
    <property type="project" value="UniProtKB-EC"/>
</dbReference>
<comment type="pathway">
    <text evidence="2">Cofactor biosynthesis; L-ascorbate biosynthesis.</text>
</comment>
<evidence type="ECO:0000256" key="6">
    <source>
        <dbReference type="ARBA" id="ARBA00022644"/>
    </source>
</evidence>
<dbReference type="EMBL" id="JAAMPC010000011">
    <property type="protein sequence ID" value="KAG2279622.1"/>
    <property type="molecule type" value="Genomic_DNA"/>
</dbReference>
<dbReference type="InterPro" id="IPR016169">
    <property type="entry name" value="FAD-bd_PCMH_sub2"/>
</dbReference>
<gene>
    <name evidence="14" type="ORF">Bca52824_050842</name>
</gene>
<evidence type="ECO:0000256" key="12">
    <source>
        <dbReference type="SAM" id="SignalP"/>
    </source>
</evidence>
<evidence type="ECO:0000256" key="7">
    <source>
        <dbReference type="ARBA" id="ARBA00022729"/>
    </source>
</evidence>
<comment type="cofactor">
    <cofactor evidence="1">
        <name>FAD</name>
        <dbReference type="ChEBI" id="CHEBI:57692"/>
    </cofactor>
</comment>
<dbReference type="FunFam" id="3.30.70.2520:FF:000003">
    <property type="entry name" value="L-gulonolactone oxidase 2"/>
    <property type="match status" value="1"/>
</dbReference>
<comment type="similarity">
    <text evidence="3">Belongs to the oxygen-dependent FAD-linked oxidoreductase family.</text>
</comment>
<dbReference type="AlphaFoldDB" id="A0A8X7R0W8"/>
<dbReference type="SUPFAM" id="SSF56176">
    <property type="entry name" value="FAD-binding/transporter-associated domain-like"/>
    <property type="match status" value="1"/>
</dbReference>
<dbReference type="GO" id="GO:0071949">
    <property type="term" value="F:FAD binding"/>
    <property type="evidence" value="ECO:0007669"/>
    <property type="project" value="InterPro"/>
</dbReference>
<dbReference type="Gene3D" id="3.30.43.10">
    <property type="entry name" value="Uridine Diphospho-n-acetylenolpyruvylglucosamine Reductase, domain 2"/>
    <property type="match status" value="1"/>
</dbReference>
<dbReference type="GO" id="GO:0003885">
    <property type="term" value="F:D-arabinono-1,4-lactone oxidase activity"/>
    <property type="evidence" value="ECO:0007669"/>
    <property type="project" value="InterPro"/>
</dbReference>
<dbReference type="Gene3D" id="3.30.70.2520">
    <property type="match status" value="1"/>
</dbReference>
<evidence type="ECO:0000259" key="13">
    <source>
        <dbReference type="PROSITE" id="PS51387"/>
    </source>
</evidence>
<dbReference type="PANTHER" id="PTHR13878:SF125">
    <property type="entry name" value="L-GULONOLACTONE OXIDASE 3"/>
    <property type="match status" value="1"/>
</dbReference>
<evidence type="ECO:0000256" key="8">
    <source>
        <dbReference type="ARBA" id="ARBA00022827"/>
    </source>
</evidence>
<dbReference type="Gene3D" id="3.30.465.10">
    <property type="match status" value="1"/>
</dbReference>
<evidence type="ECO:0000256" key="4">
    <source>
        <dbReference type="ARBA" id="ARBA00013121"/>
    </source>
</evidence>
<proteinExistence type="inferred from homology"/>
<dbReference type="Pfam" id="PF01565">
    <property type="entry name" value="FAD_binding_4"/>
    <property type="match status" value="1"/>
</dbReference>
<evidence type="ECO:0000256" key="2">
    <source>
        <dbReference type="ARBA" id="ARBA00005147"/>
    </source>
</evidence>
<dbReference type="InterPro" id="IPR007173">
    <property type="entry name" value="ALO_C"/>
</dbReference>
<evidence type="ECO:0000256" key="5">
    <source>
        <dbReference type="ARBA" id="ARBA00022630"/>
    </source>
</evidence>
<keyword evidence="15" id="KW-1185">Reference proteome</keyword>
<reference evidence="14 15" key="1">
    <citation type="submission" date="2020-02" db="EMBL/GenBank/DDBJ databases">
        <authorList>
            <person name="Ma Q."/>
            <person name="Huang Y."/>
            <person name="Song X."/>
            <person name="Pei D."/>
        </authorList>
    </citation>
    <scope>NUCLEOTIDE SEQUENCE [LARGE SCALE GENOMIC DNA]</scope>
    <source>
        <strain evidence="14">Sxm20200214</strain>
        <tissue evidence="14">Leaf</tissue>
    </source>
</reference>
<sequence>MRFSHSLSLSIFCLLVTIWTVRSVPPQPPVRCDQTGCTVSSAYGTWPDRKTCKAANITYPKTEEELCKAVAYASEHNLKVKTVTKFSHTIPKLACPSGSDAMLISTSKYNSVIEIEPDRLTVTADSGVSLRELIDKVEAAGFSIGTSPYWEGVSIGGLISTGSHGSSWSGRGGSVHDHVVGISLVVPANSSERYAKVIRLEEGRDDKLLNAVKVSLGVLGVISKVKLSIEKAFKRSITYNFTSDVALEDIFMDHGKKFEFGDITWYPSRKTAVYRYDVRSPVNVSGNGVNDFIGFQSNPILISKGTSLPYPRSHLKLVKARGKCTTADTTLAYKKLTGNGLKNNGLLFTGYPVIGNQGKIQTSGIDVSCSWDPRYNGLFFYETTAIFPLPRFRDFILDVKKLRDMKPERLCGIDIYNGILIRFIKGSKAYLGQGEDSVVIDFNYYRADDVLTPRLNQDVMEEMEQMAFSKYGAKPHWGKNRKVGFFGVKQKYGPNFDKFLEVKNKLDPKMMFSSEWSDEILFGREADRSGDEKDREEKWRWYDRGAKIHHAKKFRNGACANCGAMTHDAKSCFERARKVGAKFTGKHIAADEKIESIELDYAGKRDRWNGYDTSQYCQVQEKRFQDRKMARVDYLIKQSPEDESGNGEDVPNTSSAVSYEPALPKSRWEEDVLVNNHTTVWGSYWVDHQWGYRCCLQTEKESFCTA</sequence>
<evidence type="ECO:0000313" key="15">
    <source>
        <dbReference type="Proteomes" id="UP000886595"/>
    </source>
</evidence>
<dbReference type="InterPro" id="IPR016167">
    <property type="entry name" value="FAD-bd_PCMH_sub1"/>
</dbReference>
<dbReference type="InterPro" id="IPR050432">
    <property type="entry name" value="FAD-linked_Oxidoreductases_BP"/>
</dbReference>
<keyword evidence="6" id="KW-0060">Ascorbate biosynthesis</keyword>
<evidence type="ECO:0000313" key="14">
    <source>
        <dbReference type="EMBL" id="KAG2279622.1"/>
    </source>
</evidence>
<dbReference type="InterPro" id="IPR016166">
    <property type="entry name" value="FAD-bd_PCMH"/>
</dbReference>
<protein>
    <recommendedName>
        <fullName evidence="4">L-gulonolactone oxidase</fullName>
        <ecNumber evidence="4">1.1.3.8</ecNumber>
    </recommendedName>
</protein>
<evidence type="ECO:0000256" key="9">
    <source>
        <dbReference type="ARBA" id="ARBA00023002"/>
    </source>
</evidence>
<keyword evidence="9" id="KW-0560">Oxidoreductase</keyword>
<dbReference type="OrthoDB" id="610608at2759"/>
<name>A0A8X7R0W8_BRACI</name>
<dbReference type="GO" id="GO:0016020">
    <property type="term" value="C:membrane"/>
    <property type="evidence" value="ECO:0007669"/>
    <property type="project" value="InterPro"/>
</dbReference>
<evidence type="ECO:0000256" key="1">
    <source>
        <dbReference type="ARBA" id="ARBA00001974"/>
    </source>
</evidence>
<comment type="caution">
    <text evidence="14">The sequence shown here is derived from an EMBL/GenBank/DDBJ whole genome shotgun (WGS) entry which is preliminary data.</text>
</comment>
<keyword evidence="5" id="KW-0285">Flavoprotein</keyword>
<evidence type="ECO:0000256" key="3">
    <source>
        <dbReference type="ARBA" id="ARBA00005466"/>
    </source>
</evidence>
<dbReference type="EC" id="1.1.3.8" evidence="4"/>
<evidence type="ECO:0000256" key="10">
    <source>
        <dbReference type="ARBA" id="ARBA00048083"/>
    </source>
</evidence>
<dbReference type="PROSITE" id="PS51387">
    <property type="entry name" value="FAD_PCMH"/>
    <property type="match status" value="1"/>
</dbReference>
<dbReference type="InterPro" id="IPR006094">
    <property type="entry name" value="Oxid_FAD_bind_N"/>
</dbReference>
<keyword evidence="8" id="KW-0274">FAD</keyword>
<dbReference type="NCBIfam" id="TIGR01677">
    <property type="entry name" value="pln_FAD_oxido"/>
    <property type="match status" value="1"/>
</dbReference>
<dbReference type="Proteomes" id="UP000886595">
    <property type="component" value="Unassembled WGS sequence"/>
</dbReference>
<feature type="domain" description="FAD-binding PCMH-type" evidence="13">
    <location>
        <begin position="50"/>
        <end position="232"/>
    </location>
</feature>
<feature type="signal peptide" evidence="12">
    <location>
        <begin position="1"/>
        <end position="23"/>
    </location>
</feature>
<organism evidence="14 15">
    <name type="scientific">Brassica carinata</name>
    <name type="common">Ethiopian mustard</name>
    <name type="synonym">Abyssinian cabbage</name>
    <dbReference type="NCBI Taxonomy" id="52824"/>
    <lineage>
        <taxon>Eukaryota</taxon>
        <taxon>Viridiplantae</taxon>
        <taxon>Streptophyta</taxon>
        <taxon>Embryophyta</taxon>
        <taxon>Tracheophyta</taxon>
        <taxon>Spermatophyta</taxon>
        <taxon>Magnoliopsida</taxon>
        <taxon>eudicotyledons</taxon>
        <taxon>Gunneridae</taxon>
        <taxon>Pentapetalae</taxon>
        <taxon>rosids</taxon>
        <taxon>malvids</taxon>
        <taxon>Brassicales</taxon>
        <taxon>Brassicaceae</taxon>
        <taxon>Brassiceae</taxon>
        <taxon>Brassica</taxon>
    </lineage>
</organism>
<dbReference type="FunFam" id="3.30.465.10:FF:000033">
    <property type="entry name" value="L-gulonolactone oxidase 5"/>
    <property type="match status" value="1"/>
</dbReference>